<evidence type="ECO:0000313" key="2">
    <source>
        <dbReference type="Proteomes" id="UP000095192"/>
    </source>
</evidence>
<dbReference type="Proteomes" id="UP000095192">
    <property type="component" value="Unassembled WGS sequence"/>
</dbReference>
<dbReference type="GeneID" id="34618522"/>
<protein>
    <submittedName>
        <fullName evidence="1">Uncharacterized protein</fullName>
    </submittedName>
</protein>
<organism evidence="1 2">
    <name type="scientific">Cyclospora cayetanensis</name>
    <dbReference type="NCBI Taxonomy" id="88456"/>
    <lineage>
        <taxon>Eukaryota</taxon>
        <taxon>Sar</taxon>
        <taxon>Alveolata</taxon>
        <taxon>Apicomplexa</taxon>
        <taxon>Conoidasida</taxon>
        <taxon>Coccidia</taxon>
        <taxon>Eucoccidiorida</taxon>
        <taxon>Eimeriorina</taxon>
        <taxon>Eimeriidae</taxon>
        <taxon>Cyclospora</taxon>
    </lineage>
</organism>
<dbReference type="Gene3D" id="3.40.30.10">
    <property type="entry name" value="Glutaredoxin"/>
    <property type="match status" value="1"/>
</dbReference>
<dbReference type="InterPro" id="IPR013766">
    <property type="entry name" value="Thioredoxin_domain"/>
</dbReference>
<dbReference type="InterPro" id="IPR050620">
    <property type="entry name" value="Thioredoxin_H-type-like"/>
</dbReference>
<dbReference type="InterPro" id="IPR017937">
    <property type="entry name" value="Thioredoxin_CS"/>
</dbReference>
<proteinExistence type="predicted"/>
<dbReference type="PROSITE" id="PS00194">
    <property type="entry name" value="THIOREDOXIN_1"/>
    <property type="match status" value="1"/>
</dbReference>
<dbReference type="EMBL" id="JROU02000464">
    <property type="protein sequence ID" value="OEH79214.1"/>
    <property type="molecule type" value="Genomic_DNA"/>
</dbReference>
<dbReference type="InterPro" id="IPR036249">
    <property type="entry name" value="Thioredoxin-like_sf"/>
</dbReference>
<dbReference type="OrthoDB" id="10263751at2759"/>
<name>A0A1D3D6Y4_9EIME</name>
<dbReference type="PANTHER" id="PTHR10438">
    <property type="entry name" value="THIOREDOXIN"/>
    <property type="match status" value="1"/>
</dbReference>
<reference evidence="1 2" key="1">
    <citation type="journal article" date="2016" name="BMC Genomics">
        <title>Comparative genomics reveals Cyclospora cayetanensis possesses coccidia-like metabolism and invasion components but unique surface antigens.</title>
        <authorList>
            <person name="Liu S."/>
            <person name="Wang L."/>
            <person name="Zheng H."/>
            <person name="Xu Z."/>
            <person name="Roellig D.M."/>
            <person name="Li N."/>
            <person name="Frace M.A."/>
            <person name="Tang K."/>
            <person name="Arrowood M.J."/>
            <person name="Moss D.M."/>
            <person name="Zhang L."/>
            <person name="Feng Y."/>
            <person name="Xiao L."/>
        </authorList>
    </citation>
    <scope>NUCLEOTIDE SEQUENCE [LARGE SCALE GENOMIC DNA]</scope>
    <source>
        <strain evidence="1 2">CHN_HEN01</strain>
    </source>
</reference>
<dbReference type="AlphaFoldDB" id="A0A1D3D6Y4"/>
<dbReference type="Pfam" id="PF00085">
    <property type="entry name" value="Thioredoxin"/>
    <property type="match status" value="1"/>
</dbReference>
<evidence type="ECO:0000313" key="1">
    <source>
        <dbReference type="EMBL" id="OEH79214.1"/>
    </source>
</evidence>
<dbReference type="VEuPathDB" id="ToxoDB:LOC34618522"/>
<comment type="caution">
    <text evidence="1">The sequence shown here is derived from an EMBL/GenBank/DDBJ whole genome shotgun (WGS) entry which is preliminary data.</text>
</comment>
<dbReference type="PANTHER" id="PTHR10438:SF468">
    <property type="entry name" value="THIOREDOXIN-1-RELATED"/>
    <property type="match status" value="1"/>
</dbReference>
<gene>
    <name evidence="1" type="ORF">cyc_01527</name>
</gene>
<dbReference type="SUPFAM" id="SSF52833">
    <property type="entry name" value="Thioredoxin-like"/>
    <property type="match status" value="1"/>
</dbReference>
<dbReference type="VEuPathDB" id="ToxoDB:cyc_01527"/>
<keyword evidence="2" id="KW-1185">Reference proteome</keyword>
<accession>A0A1D3D6Y4</accession>
<sequence>MADRLERIQIADELHFKEVVKSPNDPRLFIVDVYSAWCGPCNAVIPTVKALADSMDNFSDRCCYLTADAALVPELATPGATSIPKFLLYKNGAVLESITGANAPLLKQKIEELAPTSETSDLPDIS</sequence>